<name>A0A4Y1ZSB8_ARAVE</name>
<protein>
    <submittedName>
        <fullName evidence="2">Mariner Mos1 transposase</fullName>
    </submittedName>
</protein>
<dbReference type="OrthoDB" id="6436943at2759"/>
<comment type="caution">
    <text evidence="2">The sequence shown here is derived from an EMBL/GenBank/DDBJ whole genome shotgun (WGS) entry which is preliminary data.</text>
</comment>
<dbReference type="Pfam" id="PF01359">
    <property type="entry name" value="Transposase_1"/>
    <property type="match status" value="1"/>
</dbReference>
<dbReference type="Gene3D" id="3.30.420.10">
    <property type="entry name" value="Ribonuclease H-like superfamily/Ribonuclease H"/>
    <property type="match status" value="1"/>
</dbReference>
<dbReference type="GO" id="GO:0003676">
    <property type="term" value="F:nucleic acid binding"/>
    <property type="evidence" value="ECO:0007669"/>
    <property type="project" value="InterPro"/>
</dbReference>
<evidence type="ECO:0000313" key="3">
    <source>
        <dbReference type="Proteomes" id="UP000499080"/>
    </source>
</evidence>
<dbReference type="AlphaFoldDB" id="A0A4Y1ZSB8"/>
<dbReference type="PANTHER" id="PTHR46060:SF1">
    <property type="entry name" value="MARINER MOS1 TRANSPOSASE-LIKE PROTEIN"/>
    <property type="match status" value="1"/>
</dbReference>
<dbReference type="InterPro" id="IPR036397">
    <property type="entry name" value="RNaseH_sf"/>
</dbReference>
<dbReference type="InterPro" id="IPR001888">
    <property type="entry name" value="Transposase_1"/>
</dbReference>
<evidence type="ECO:0000313" key="2">
    <source>
        <dbReference type="EMBL" id="GBL65746.1"/>
    </source>
</evidence>
<accession>A0A4Y1ZSB8</accession>
<gene>
    <name evidence="2" type="primary">marinerT_55</name>
    <name evidence="1" type="synonym">marinerT_11</name>
    <name evidence="2" type="ORF">AVEN_212085_1</name>
    <name evidence="1" type="ORF">AVEN_75857_1</name>
</gene>
<dbReference type="InterPro" id="IPR052709">
    <property type="entry name" value="Transposase-MT_Hybrid"/>
</dbReference>
<evidence type="ECO:0000313" key="1">
    <source>
        <dbReference type="EMBL" id="GBL65733.1"/>
    </source>
</evidence>
<dbReference type="EMBL" id="BGPR01077458">
    <property type="protein sequence ID" value="GBL65733.1"/>
    <property type="molecule type" value="Genomic_DNA"/>
</dbReference>
<organism evidence="2 3">
    <name type="scientific">Araneus ventricosus</name>
    <name type="common">Orbweaver spider</name>
    <name type="synonym">Epeira ventricosa</name>
    <dbReference type="NCBI Taxonomy" id="182803"/>
    <lineage>
        <taxon>Eukaryota</taxon>
        <taxon>Metazoa</taxon>
        <taxon>Ecdysozoa</taxon>
        <taxon>Arthropoda</taxon>
        <taxon>Chelicerata</taxon>
        <taxon>Arachnida</taxon>
        <taxon>Araneae</taxon>
        <taxon>Araneomorphae</taxon>
        <taxon>Entelegynae</taxon>
        <taxon>Araneoidea</taxon>
        <taxon>Araneidae</taxon>
        <taxon>Araneus</taxon>
    </lineage>
</organism>
<dbReference type="PANTHER" id="PTHR46060">
    <property type="entry name" value="MARINER MOS1 TRANSPOSASE-LIKE PROTEIN"/>
    <property type="match status" value="1"/>
</dbReference>
<dbReference type="Proteomes" id="UP000499080">
    <property type="component" value="Unassembled WGS sequence"/>
</dbReference>
<dbReference type="EMBL" id="BGPR01077461">
    <property type="protein sequence ID" value="GBL65746.1"/>
    <property type="molecule type" value="Genomic_DNA"/>
</dbReference>
<sequence length="203" mass="23307">MLTVFWDTKDVILIDFFTAGTINAACYCDTLTKLKSAILRKRPGLLSRGVLFLDDNARPDTARHTKEHIRRLGWERLDDTAYSPDLALSDFLPFPTSKSALLGRHYRNNVEVRKAKKNFLLSLGTDFYPDGFLKLISWYDKCINISVVNMWRNSKKFSLCYIIVCSCSVIKLLVKQHDKTYFRNVPCIKKPYSKVELTNALAG</sequence>
<keyword evidence="3" id="KW-1185">Reference proteome</keyword>
<reference evidence="2 3" key="1">
    <citation type="journal article" date="2019" name="Sci. Rep.">
        <title>Orb-weaving spider Araneus ventricosus genome elucidates the spidroin gene catalogue.</title>
        <authorList>
            <person name="Kono N."/>
            <person name="Nakamura H."/>
            <person name="Ohtoshi R."/>
            <person name="Moran D.A.P."/>
            <person name="Shinohara A."/>
            <person name="Yoshida Y."/>
            <person name="Fujiwara M."/>
            <person name="Mori M."/>
            <person name="Tomita M."/>
            <person name="Arakawa K."/>
        </authorList>
    </citation>
    <scope>NUCLEOTIDE SEQUENCE [LARGE SCALE GENOMIC DNA]</scope>
</reference>
<proteinExistence type="predicted"/>